<dbReference type="AlphaFoldDB" id="A0AAU7U4Q9"/>
<evidence type="ECO:0000259" key="3">
    <source>
        <dbReference type="PROSITE" id="PS50887"/>
    </source>
</evidence>
<feature type="transmembrane region" description="Helical" evidence="1">
    <location>
        <begin position="122"/>
        <end position="144"/>
    </location>
</feature>
<dbReference type="NCBIfam" id="TIGR00254">
    <property type="entry name" value="GGDEF"/>
    <property type="match status" value="1"/>
</dbReference>
<evidence type="ECO:0000259" key="4">
    <source>
        <dbReference type="PROSITE" id="PS50924"/>
    </source>
</evidence>
<dbReference type="SMART" id="SM00267">
    <property type="entry name" value="GGDEF"/>
    <property type="match status" value="1"/>
</dbReference>
<reference evidence="5" key="1">
    <citation type="submission" date="2024-06" db="EMBL/GenBank/DDBJ databases">
        <title>Multiomics insights into the TNT degradation mechanism by Pantoea sp. BJ2 isolated from an ammunition destruction site.</title>
        <authorList>
            <person name="Luo J."/>
        </authorList>
    </citation>
    <scope>NUCLEOTIDE SEQUENCE</scope>
    <source>
        <strain evidence="5">BJ2</strain>
        <plasmid evidence="5">plasmindB</plasmid>
    </source>
</reference>
<dbReference type="InterPro" id="IPR052155">
    <property type="entry name" value="Biofilm_reg_signaling"/>
</dbReference>
<dbReference type="EMBL" id="CP158294">
    <property type="protein sequence ID" value="XBV47612.1"/>
    <property type="molecule type" value="Genomic_DNA"/>
</dbReference>
<sequence length="703" mass="79478">MSEHAMSDRFPLQFEWDYWLIILSVIVAFIAAFIALETAGKVSSSDRRGLIFWRIAGGTTMGIGIWSMHFIGMLAMKFPVLIVYDVKKTSLSLVLAVISSILSLNLAVSGDVLTKLKLVGSSFLLGGGVVVMHYLGMAATMIYPEISWNLWMVALSIFIAIASSAVAMWLTFYLRIETENVIFYRMAAATIMGGAIAAMHYTGMGAAHFHQVVVPVQHGISIAGLSVWVTTTTLLILGGMLFVSMLDAQRKALKSNILLKEMNESLERCALYDSLTELPNRDFFDRKLKEAIQLAETTGKKFSLMYMDLDGFKLINDAWGHHVGDFLLKEVAKRFKSEMNDDLIVARLGGDEFVLFYNEDSLIKVKRLAEKLTGLIRMPFKYKEYMLRVSLSTGISVYPEHGKNAHELKFTADCAMYSVKEQGRDGWMIYDEKHHNSEHSQPVLLQELTHALDKGQLEVWYQPQVDALNGKIVAFEALLRWAHPRRGVMPPDTFMRLAEKTALILSIGRWVLDESCKKLNEWNSQNSSELKLSINLSELQFYNFQLIEDIKKALYKHNISPNRLTFEINSSAVLKDITRSSCILKKLNALQVNISLNDYGNCISDILHLQNIPVSELKLNRDFVRSEWIKENHAEMLNTFITIGKQMNMTIAAEGIETEEQRVLFSQLGCNVLQGHYFAKALHSSEIDLLFMRETSVKMLNTA</sequence>
<dbReference type="PROSITE" id="PS50883">
    <property type="entry name" value="EAL"/>
    <property type="match status" value="1"/>
</dbReference>
<keyword evidence="1" id="KW-1133">Transmembrane helix</keyword>
<dbReference type="Gene3D" id="3.30.70.270">
    <property type="match status" value="1"/>
</dbReference>
<dbReference type="SUPFAM" id="SSF55073">
    <property type="entry name" value="Nucleotide cyclase"/>
    <property type="match status" value="1"/>
</dbReference>
<dbReference type="InterPro" id="IPR035919">
    <property type="entry name" value="EAL_sf"/>
</dbReference>
<feature type="transmembrane region" description="Helical" evidence="1">
    <location>
        <begin position="182"/>
        <end position="202"/>
    </location>
</feature>
<dbReference type="CDD" id="cd01948">
    <property type="entry name" value="EAL"/>
    <property type="match status" value="1"/>
</dbReference>
<dbReference type="PROSITE" id="PS50887">
    <property type="entry name" value="GGDEF"/>
    <property type="match status" value="1"/>
</dbReference>
<dbReference type="InterPro" id="IPR000160">
    <property type="entry name" value="GGDEF_dom"/>
</dbReference>
<feature type="domain" description="GGDEF" evidence="3">
    <location>
        <begin position="300"/>
        <end position="432"/>
    </location>
</feature>
<keyword evidence="5" id="KW-0614">Plasmid</keyword>
<dbReference type="InterPro" id="IPR001633">
    <property type="entry name" value="EAL_dom"/>
</dbReference>
<proteinExistence type="predicted"/>
<dbReference type="PANTHER" id="PTHR44757:SF2">
    <property type="entry name" value="BIOFILM ARCHITECTURE MAINTENANCE PROTEIN MBAA"/>
    <property type="match status" value="1"/>
</dbReference>
<organism evidence="5">
    <name type="scientific">Pantoea sp. BJ2</name>
    <dbReference type="NCBI Taxonomy" id="3141322"/>
    <lineage>
        <taxon>Bacteria</taxon>
        <taxon>Pseudomonadati</taxon>
        <taxon>Pseudomonadota</taxon>
        <taxon>Gammaproteobacteria</taxon>
        <taxon>Enterobacterales</taxon>
        <taxon>Erwiniaceae</taxon>
        <taxon>Pantoea</taxon>
    </lineage>
</organism>
<feature type="domain" description="EAL" evidence="2">
    <location>
        <begin position="441"/>
        <end position="695"/>
    </location>
</feature>
<feature type="domain" description="MHYT" evidence="4">
    <location>
        <begin position="16"/>
        <end position="210"/>
    </location>
</feature>
<gene>
    <name evidence="5" type="ORF">AAF463_23470</name>
</gene>
<dbReference type="Gene3D" id="3.20.20.450">
    <property type="entry name" value="EAL domain"/>
    <property type="match status" value="1"/>
</dbReference>
<feature type="transmembrane region" description="Helical" evidence="1">
    <location>
        <begin position="91"/>
        <end position="110"/>
    </location>
</feature>
<feature type="transmembrane region" description="Helical" evidence="1">
    <location>
        <begin position="150"/>
        <end position="170"/>
    </location>
</feature>
<evidence type="ECO:0000259" key="2">
    <source>
        <dbReference type="PROSITE" id="PS50883"/>
    </source>
</evidence>
<evidence type="ECO:0000256" key="1">
    <source>
        <dbReference type="PROSITE-ProRule" id="PRU00244"/>
    </source>
</evidence>
<geneLocation type="plasmid" evidence="5">
    <name>plasmindB</name>
</geneLocation>
<dbReference type="InterPro" id="IPR029787">
    <property type="entry name" value="Nucleotide_cyclase"/>
</dbReference>
<dbReference type="PROSITE" id="PS50924">
    <property type="entry name" value="MHYT"/>
    <property type="match status" value="1"/>
</dbReference>
<feature type="transmembrane region" description="Helical" evidence="1">
    <location>
        <begin position="18"/>
        <end position="39"/>
    </location>
</feature>
<dbReference type="Pfam" id="PF03707">
    <property type="entry name" value="MHYT"/>
    <property type="match status" value="3"/>
</dbReference>
<dbReference type="CDD" id="cd01949">
    <property type="entry name" value="GGDEF"/>
    <property type="match status" value="1"/>
</dbReference>
<keyword evidence="1" id="KW-0812">Transmembrane</keyword>
<dbReference type="Pfam" id="PF00990">
    <property type="entry name" value="GGDEF"/>
    <property type="match status" value="1"/>
</dbReference>
<dbReference type="SMART" id="SM00052">
    <property type="entry name" value="EAL"/>
    <property type="match status" value="1"/>
</dbReference>
<dbReference type="SUPFAM" id="SSF141868">
    <property type="entry name" value="EAL domain-like"/>
    <property type="match status" value="1"/>
</dbReference>
<dbReference type="PANTHER" id="PTHR44757">
    <property type="entry name" value="DIGUANYLATE CYCLASE DGCP"/>
    <property type="match status" value="1"/>
</dbReference>
<dbReference type="GO" id="GO:0016020">
    <property type="term" value="C:membrane"/>
    <property type="evidence" value="ECO:0007669"/>
    <property type="project" value="UniProtKB-UniRule"/>
</dbReference>
<name>A0AAU7U4Q9_9GAMM</name>
<keyword evidence="1" id="KW-0472">Membrane</keyword>
<feature type="transmembrane region" description="Helical" evidence="1">
    <location>
        <begin position="51"/>
        <end position="71"/>
    </location>
</feature>
<dbReference type="RefSeq" id="WP_350262658.1">
    <property type="nucleotide sequence ID" value="NZ_CP158294.1"/>
</dbReference>
<accession>A0AAU7U4Q9</accession>
<evidence type="ECO:0000313" key="5">
    <source>
        <dbReference type="EMBL" id="XBV47612.1"/>
    </source>
</evidence>
<dbReference type="InterPro" id="IPR043128">
    <property type="entry name" value="Rev_trsase/Diguanyl_cyclase"/>
</dbReference>
<dbReference type="Pfam" id="PF00563">
    <property type="entry name" value="EAL"/>
    <property type="match status" value="1"/>
</dbReference>
<feature type="transmembrane region" description="Helical" evidence="1">
    <location>
        <begin position="222"/>
        <end position="246"/>
    </location>
</feature>
<dbReference type="InterPro" id="IPR005330">
    <property type="entry name" value="MHYT_dom"/>
</dbReference>
<protein>
    <submittedName>
        <fullName evidence="5">EAL domain-containing protein</fullName>
    </submittedName>
</protein>